<dbReference type="AlphaFoldDB" id="A0A6J4PNQ2"/>
<dbReference type="PANTHER" id="PTHR24567:SF74">
    <property type="entry name" value="HTH-TYPE TRANSCRIPTIONAL REGULATOR ARCR"/>
    <property type="match status" value="1"/>
</dbReference>
<evidence type="ECO:0000256" key="3">
    <source>
        <dbReference type="ARBA" id="ARBA00023163"/>
    </source>
</evidence>
<dbReference type="GO" id="GO:0003677">
    <property type="term" value="F:DNA binding"/>
    <property type="evidence" value="ECO:0007669"/>
    <property type="project" value="UniProtKB-KW"/>
</dbReference>
<evidence type="ECO:0000256" key="1">
    <source>
        <dbReference type="ARBA" id="ARBA00023015"/>
    </source>
</evidence>
<accession>A0A6J4PNQ2</accession>
<dbReference type="GO" id="GO:0005829">
    <property type="term" value="C:cytosol"/>
    <property type="evidence" value="ECO:0007669"/>
    <property type="project" value="TreeGrafter"/>
</dbReference>
<dbReference type="Pfam" id="PF13545">
    <property type="entry name" value="HTH_Crp_2"/>
    <property type="match status" value="1"/>
</dbReference>
<protein>
    <submittedName>
        <fullName evidence="5">cAMP-binding proteins - catabolite gene activator and regulatory subunit of cAMP-dependent protein kinases</fullName>
    </submittedName>
</protein>
<keyword evidence="2" id="KW-0238">DNA-binding</keyword>
<dbReference type="InterPro" id="IPR012318">
    <property type="entry name" value="HTH_CRP"/>
</dbReference>
<dbReference type="SMART" id="SM00419">
    <property type="entry name" value="HTH_CRP"/>
    <property type="match status" value="1"/>
</dbReference>
<dbReference type="PANTHER" id="PTHR24567">
    <property type="entry name" value="CRP FAMILY TRANSCRIPTIONAL REGULATORY PROTEIN"/>
    <property type="match status" value="1"/>
</dbReference>
<organism evidence="5">
    <name type="scientific">uncultured Rubellimicrobium sp</name>
    <dbReference type="NCBI Taxonomy" id="543078"/>
    <lineage>
        <taxon>Bacteria</taxon>
        <taxon>Pseudomonadati</taxon>
        <taxon>Pseudomonadota</taxon>
        <taxon>Alphaproteobacteria</taxon>
        <taxon>Rhodobacterales</taxon>
        <taxon>Roseobacteraceae</taxon>
        <taxon>Rubellimicrobium</taxon>
        <taxon>environmental samples</taxon>
    </lineage>
</organism>
<dbReference type="EMBL" id="CADCUU010000301">
    <property type="protein sequence ID" value="CAA9419402.1"/>
    <property type="molecule type" value="Genomic_DNA"/>
</dbReference>
<dbReference type="SUPFAM" id="SSF46785">
    <property type="entry name" value="Winged helix' DNA-binding domain"/>
    <property type="match status" value="1"/>
</dbReference>
<gene>
    <name evidence="5" type="ORF">AVDCRST_MAG15-2122</name>
</gene>
<evidence type="ECO:0000259" key="4">
    <source>
        <dbReference type="PROSITE" id="PS51063"/>
    </source>
</evidence>
<dbReference type="InterPro" id="IPR014710">
    <property type="entry name" value="RmlC-like_jellyroll"/>
</dbReference>
<dbReference type="InterPro" id="IPR036390">
    <property type="entry name" value="WH_DNA-bd_sf"/>
</dbReference>
<reference evidence="5" key="1">
    <citation type="submission" date="2020-02" db="EMBL/GenBank/DDBJ databases">
        <authorList>
            <person name="Meier V. D."/>
        </authorList>
    </citation>
    <scope>NUCLEOTIDE SEQUENCE</scope>
    <source>
        <strain evidence="5">AVDCRST_MAG15</strain>
    </source>
</reference>
<name>A0A6J4PNQ2_9RHOB</name>
<evidence type="ECO:0000256" key="2">
    <source>
        <dbReference type="ARBA" id="ARBA00023125"/>
    </source>
</evidence>
<sequence>MRQGQGRRRAGVAKGVGPSSRLLSALGYEDRALLAPHLAAVQFVRGSMLFDAGDDVVSTHFPCDGTMVSLVVALPDGALAETATVGREGAIGGIVSMGHKPAFARAVVQIGGPALRIDTARLEELKMQSPSLRDTISRYANCLIAQILQSVACNVMHSLEPRFCRWLLMAQDRSGGSLVPLTQEFLAEMLGVQRTTVTAVAASLQARNLIAYARGRITIVDRAGLEAVACGCHDAVVRHFECVLPGVYPLFGGAPA</sequence>
<feature type="domain" description="HTH crp-type" evidence="4">
    <location>
        <begin position="157"/>
        <end position="223"/>
    </location>
</feature>
<dbReference type="InterPro" id="IPR036388">
    <property type="entry name" value="WH-like_DNA-bd_sf"/>
</dbReference>
<evidence type="ECO:0000313" key="5">
    <source>
        <dbReference type="EMBL" id="CAA9419402.1"/>
    </source>
</evidence>
<dbReference type="Gene3D" id="2.60.120.10">
    <property type="entry name" value="Jelly Rolls"/>
    <property type="match status" value="1"/>
</dbReference>
<dbReference type="SUPFAM" id="SSF51206">
    <property type="entry name" value="cAMP-binding domain-like"/>
    <property type="match status" value="1"/>
</dbReference>
<dbReference type="InterPro" id="IPR050397">
    <property type="entry name" value="Env_Response_Regulators"/>
</dbReference>
<dbReference type="GO" id="GO:0003700">
    <property type="term" value="F:DNA-binding transcription factor activity"/>
    <property type="evidence" value="ECO:0007669"/>
    <property type="project" value="TreeGrafter"/>
</dbReference>
<keyword evidence="1" id="KW-0805">Transcription regulation</keyword>
<dbReference type="InterPro" id="IPR018490">
    <property type="entry name" value="cNMP-bd_dom_sf"/>
</dbReference>
<dbReference type="PROSITE" id="PS51063">
    <property type="entry name" value="HTH_CRP_2"/>
    <property type="match status" value="1"/>
</dbReference>
<dbReference type="Gene3D" id="1.10.10.10">
    <property type="entry name" value="Winged helix-like DNA-binding domain superfamily/Winged helix DNA-binding domain"/>
    <property type="match status" value="1"/>
</dbReference>
<keyword evidence="3" id="KW-0804">Transcription</keyword>
<proteinExistence type="predicted"/>